<keyword evidence="2" id="KW-1185">Reference proteome</keyword>
<feature type="compositionally biased region" description="Basic and acidic residues" evidence="1">
    <location>
        <begin position="513"/>
        <end position="524"/>
    </location>
</feature>
<feature type="compositionally biased region" description="Low complexity" evidence="1">
    <location>
        <begin position="937"/>
        <end position="949"/>
    </location>
</feature>
<feature type="compositionally biased region" description="Low complexity" evidence="1">
    <location>
        <begin position="746"/>
        <end position="759"/>
    </location>
</feature>
<feature type="compositionally biased region" description="Low complexity" evidence="1">
    <location>
        <begin position="189"/>
        <end position="203"/>
    </location>
</feature>
<feature type="region of interest" description="Disordered" evidence="1">
    <location>
        <begin position="123"/>
        <end position="351"/>
    </location>
</feature>
<reference evidence="3" key="1">
    <citation type="submission" date="2025-08" db="UniProtKB">
        <authorList>
            <consortium name="RefSeq"/>
        </authorList>
    </citation>
    <scope>IDENTIFICATION</scope>
</reference>
<feature type="compositionally biased region" description="Basic residues" evidence="1">
    <location>
        <begin position="130"/>
        <end position="144"/>
    </location>
</feature>
<feature type="compositionally biased region" description="Basic and acidic residues" evidence="1">
    <location>
        <begin position="484"/>
        <end position="504"/>
    </location>
</feature>
<feature type="compositionally biased region" description="Basic and acidic residues" evidence="1">
    <location>
        <begin position="171"/>
        <end position="181"/>
    </location>
</feature>
<dbReference type="Proteomes" id="UP000694888">
    <property type="component" value="Unplaced"/>
</dbReference>
<feature type="region of interest" description="Disordered" evidence="1">
    <location>
        <begin position="917"/>
        <end position="1092"/>
    </location>
</feature>
<feature type="compositionally biased region" description="Basic and acidic residues" evidence="1">
    <location>
        <begin position="434"/>
        <end position="450"/>
    </location>
</feature>
<feature type="compositionally biased region" description="Low complexity" evidence="1">
    <location>
        <begin position="226"/>
        <end position="237"/>
    </location>
</feature>
<dbReference type="RefSeq" id="XP_012940003.2">
    <property type="nucleotide sequence ID" value="XM_013084549.2"/>
</dbReference>
<organism evidence="2 3">
    <name type="scientific">Aplysia californica</name>
    <name type="common">California sea hare</name>
    <dbReference type="NCBI Taxonomy" id="6500"/>
    <lineage>
        <taxon>Eukaryota</taxon>
        <taxon>Metazoa</taxon>
        <taxon>Spiralia</taxon>
        <taxon>Lophotrochozoa</taxon>
        <taxon>Mollusca</taxon>
        <taxon>Gastropoda</taxon>
        <taxon>Heterobranchia</taxon>
        <taxon>Euthyneura</taxon>
        <taxon>Tectipleura</taxon>
        <taxon>Aplysiida</taxon>
        <taxon>Aplysioidea</taxon>
        <taxon>Aplysiidae</taxon>
        <taxon>Aplysia</taxon>
    </lineage>
</organism>
<evidence type="ECO:0000313" key="3">
    <source>
        <dbReference type="RefSeq" id="XP_012940003.2"/>
    </source>
</evidence>
<gene>
    <name evidence="3" type="primary">LOC101864233</name>
</gene>
<feature type="region of interest" description="Disordered" evidence="1">
    <location>
        <begin position="428"/>
        <end position="885"/>
    </location>
</feature>
<feature type="compositionally biased region" description="Polar residues" evidence="1">
    <location>
        <begin position="243"/>
        <end position="254"/>
    </location>
</feature>
<feature type="region of interest" description="Disordered" evidence="1">
    <location>
        <begin position="364"/>
        <end position="400"/>
    </location>
</feature>
<feature type="non-terminal residue" evidence="3">
    <location>
        <position position="1092"/>
    </location>
</feature>
<accession>A0ABM1A3D4</accession>
<feature type="region of interest" description="Disordered" evidence="1">
    <location>
        <begin position="56"/>
        <end position="107"/>
    </location>
</feature>
<feature type="compositionally biased region" description="Basic and acidic residues" evidence="1">
    <location>
        <begin position="760"/>
        <end position="775"/>
    </location>
</feature>
<dbReference type="GeneID" id="101864233"/>
<sequence>MKACEMSMRLKSLLSRQKCEWQCVGRIKETLTMAREIKEVLRFVCHLSCMLQENTEATRRVQERPPPYEYPDENRETTNDESDVTHNSGAALQAKRRGVDKPRPCPSDVTISVSLDVDGGVVSPQARPGMIKRTRITCSKKKRPNQSASDLDVPSGGRGKGGDGGGVMTPSREKCMEEIQKIFKGQGQEGEMMSPGSPGSPGRPKSRSQSISSPHRDDVNMKRCRSGSSRNTSTRSSPCKSPVSRNTSTRSSPCKSPVSRKMSRDGGGREDSRKAGRKKTSSGQDCGCRESKGRRYSSQEQNDSRRPSKSSNQRDRPSRKSLRETGSPGDVTPGGKRRRPRGDEEEEEEGEECVAVCVKACQPTSQDDSHYREKRRRSKCEDRDRGGGRGKSACHKSPSGAPIVCVSVLSDIEGSMDHILEDMSCCSPCGKGVSHKDKKDNKDSKEKERSSGSSSSRDSRCRCRDSERDSREVPATPPPSLVTRDTEFHSRDLDYSEKSQHSLECDSSSTPREPSRRPSSREASRQGSGSASPVKRSHRNSGSATPTKSRHSKSHHRSRSRQSRSRGESRATTSRRSRSRSASPPGVTFGRDSRSAASPVTRSRGVSRRTRRSVSRDTVLSARRRGRSRSWSRASASDPHPSLGSRRDSFSASPVRSCARSRSASQVRRHRQVSTTSPPRSRPLSACGSVAGPRDEAPSPMPRASRQDRCEDDDGNNKEKGSPSASRGPQPAPRSNWKAGRYGEETSGTPGTTDGSSGSLRKETCDDKDESSREERRKKKKRSTARSPNSSSISCSSDRERSTCSSSEDAAEKRRGRCRERKTDAPDGGGSRRSSSLPPPSTSGFSCKKVCIACRRQRKREPKTRSEQSGSTTDSRAPACFSSAESQVEINTGTLRLRFTRKTTEPCDCLCHDKENNVRSQSQGRGSKFRAIKEGRTSSSETTRSSSNSCMDADMMGDSCDECDEDLYGMRRGSEYDDEGEEERRDGRRRTKEFSSTEQDISGQEKTEGSTSAGEEEDDDRVKEEEEDEEETGAEEERKASTASSSRKSSLRKSRDSTAGGTEGGEEEEEKGEEEKEEEKGATAASSRKSSG</sequence>
<evidence type="ECO:0000256" key="1">
    <source>
        <dbReference type="SAM" id="MobiDB-lite"/>
    </source>
</evidence>
<protein>
    <submittedName>
        <fullName evidence="3">Serine/arginine repetitive matrix protein 5</fullName>
    </submittedName>
</protein>
<feature type="compositionally biased region" description="Basic and acidic residues" evidence="1">
    <location>
        <begin position="705"/>
        <end position="721"/>
    </location>
</feature>
<proteinExistence type="predicted"/>
<feature type="compositionally biased region" description="Acidic residues" evidence="1">
    <location>
        <begin position="1064"/>
        <end position="1077"/>
    </location>
</feature>
<feature type="compositionally biased region" description="Low complexity" evidence="1">
    <location>
        <begin position="674"/>
        <end position="683"/>
    </location>
</feature>
<feature type="compositionally biased region" description="Basic and acidic residues" evidence="1">
    <location>
        <begin position="262"/>
        <end position="274"/>
    </location>
</feature>
<name>A0ABM1A3D4_APLCA</name>
<feature type="compositionally biased region" description="Low complexity" evidence="1">
    <location>
        <begin position="832"/>
        <end position="846"/>
    </location>
</feature>
<feature type="compositionally biased region" description="Acidic residues" evidence="1">
    <location>
        <begin position="1014"/>
        <end position="1034"/>
    </location>
</feature>
<feature type="compositionally biased region" description="Basic residues" evidence="1">
    <location>
        <begin position="548"/>
        <end position="564"/>
    </location>
</feature>
<feature type="compositionally biased region" description="Basic and acidic residues" evidence="1">
    <location>
        <begin position="457"/>
        <end position="472"/>
    </location>
</feature>
<feature type="compositionally biased region" description="Basic and acidic residues" evidence="1">
    <location>
        <begin position="302"/>
        <end position="323"/>
    </location>
</feature>
<feature type="compositionally biased region" description="Gly residues" evidence="1">
    <location>
        <begin position="156"/>
        <end position="167"/>
    </location>
</feature>
<feature type="compositionally biased region" description="Polar residues" evidence="1">
    <location>
        <begin position="650"/>
        <end position="666"/>
    </location>
</feature>
<evidence type="ECO:0000313" key="2">
    <source>
        <dbReference type="Proteomes" id="UP000694888"/>
    </source>
</evidence>
<feature type="compositionally biased region" description="Low complexity" evidence="1">
    <location>
        <begin position="786"/>
        <end position="796"/>
    </location>
</feature>